<dbReference type="PANTHER" id="PTHR46382:SF1">
    <property type="entry name" value="PHOSPHATIDATE CYTIDYLYLTRANSFERASE"/>
    <property type="match status" value="1"/>
</dbReference>
<dbReference type="EC" id="2.7.7.41" evidence="6 18"/>
<evidence type="ECO:0000256" key="9">
    <source>
        <dbReference type="ARBA" id="ARBA00022516"/>
    </source>
</evidence>
<comment type="pathway">
    <text evidence="4">Lipid metabolism.</text>
</comment>
<evidence type="ECO:0000256" key="19">
    <source>
        <dbReference type="SAM" id="Phobius"/>
    </source>
</evidence>
<dbReference type="eggNOG" id="COG0575">
    <property type="taxonomic scope" value="Bacteria"/>
</dbReference>
<evidence type="ECO:0000256" key="14">
    <source>
        <dbReference type="ARBA" id="ARBA00023098"/>
    </source>
</evidence>
<dbReference type="PANTHER" id="PTHR46382">
    <property type="entry name" value="PHOSPHATIDATE CYTIDYLYLTRANSFERASE"/>
    <property type="match status" value="1"/>
</dbReference>
<evidence type="ECO:0000256" key="1">
    <source>
        <dbReference type="ARBA" id="ARBA00001698"/>
    </source>
</evidence>
<proteinExistence type="inferred from homology"/>
<dbReference type="Pfam" id="PF01148">
    <property type="entry name" value="CTP_transf_1"/>
    <property type="match status" value="1"/>
</dbReference>
<dbReference type="GO" id="GO:0005886">
    <property type="term" value="C:plasma membrane"/>
    <property type="evidence" value="ECO:0007669"/>
    <property type="project" value="UniProtKB-SubCell"/>
</dbReference>
<dbReference type="GO" id="GO:0004605">
    <property type="term" value="F:phosphatidate cytidylyltransferase activity"/>
    <property type="evidence" value="ECO:0007669"/>
    <property type="project" value="UniProtKB-EC"/>
</dbReference>
<keyword evidence="17" id="KW-1208">Phospholipid metabolism</keyword>
<evidence type="ECO:0000256" key="2">
    <source>
        <dbReference type="ARBA" id="ARBA00004651"/>
    </source>
</evidence>
<dbReference type="GO" id="GO:0016024">
    <property type="term" value="P:CDP-diacylglycerol biosynthetic process"/>
    <property type="evidence" value="ECO:0007669"/>
    <property type="project" value="UniProtKB-UniPathway"/>
</dbReference>
<evidence type="ECO:0000256" key="16">
    <source>
        <dbReference type="ARBA" id="ARBA00023209"/>
    </source>
</evidence>
<dbReference type="InterPro" id="IPR000374">
    <property type="entry name" value="PC_trans"/>
</dbReference>
<feature type="transmembrane region" description="Helical" evidence="19">
    <location>
        <begin position="74"/>
        <end position="107"/>
    </location>
</feature>
<feature type="transmembrane region" description="Helical" evidence="19">
    <location>
        <begin position="195"/>
        <end position="216"/>
    </location>
</feature>
<evidence type="ECO:0000256" key="5">
    <source>
        <dbReference type="ARBA" id="ARBA00010185"/>
    </source>
</evidence>
<evidence type="ECO:0000256" key="18">
    <source>
        <dbReference type="RuleBase" id="RU003938"/>
    </source>
</evidence>
<reference evidence="20 21" key="1">
    <citation type="submission" date="2014-04" db="EMBL/GenBank/DDBJ databases">
        <title>Draft Genome Sequence of Synergistes jonesii.</title>
        <authorList>
            <person name="Coil D.A."/>
            <person name="Eisen J.A."/>
            <person name="Holland-Moritz H.E."/>
        </authorList>
    </citation>
    <scope>NUCLEOTIDE SEQUENCE [LARGE SCALE GENOMIC DNA]</scope>
    <source>
        <strain evidence="20 21">78-1</strain>
    </source>
</reference>
<dbReference type="STRING" id="2754.EH55_10025"/>
<dbReference type="EMBL" id="JMKI01000047">
    <property type="protein sequence ID" value="KEJ91533.1"/>
    <property type="molecule type" value="Genomic_DNA"/>
</dbReference>
<feature type="transmembrane region" description="Helical" evidence="19">
    <location>
        <begin position="154"/>
        <end position="175"/>
    </location>
</feature>
<keyword evidence="12 18" id="KW-0548">Nucleotidyltransferase</keyword>
<feature type="transmembrane region" description="Helical" evidence="19">
    <location>
        <begin position="127"/>
        <end position="147"/>
    </location>
</feature>
<dbReference type="Proteomes" id="UP000027665">
    <property type="component" value="Unassembled WGS sequence"/>
</dbReference>
<evidence type="ECO:0000256" key="6">
    <source>
        <dbReference type="ARBA" id="ARBA00012487"/>
    </source>
</evidence>
<evidence type="ECO:0000256" key="7">
    <source>
        <dbReference type="ARBA" id="ARBA00019373"/>
    </source>
</evidence>
<sequence>MKGSAVMGKLRDFLLSSPELKLRTVSSIFIVLLVIGGILLGGFWWSAIVVLIATLSLREFYKLQSERISSSPLLLLLSGLCILLGTAFGFMSVSAILCSISAVAFIALFLEVLRHQVSGESDALASMGAIVAGIAYVVLPWSFMILIRSRELGAMFLATLFLCTWSCDVAAYFVGSRFGRTLLCSRVSPHKTWEGFIGGAAASFMCGGLMALIFSFPPMPLLLMGLLCGVAGQLGDLGESVLKREAGVKDTGSLIPGHGGLLDRFDSILVNGTLAFVIFELVG</sequence>
<dbReference type="UniPathway" id="UPA00557">
    <property type="reaction ID" value="UER00614"/>
</dbReference>
<keyword evidence="14" id="KW-0443">Lipid metabolism</keyword>
<comment type="caution">
    <text evidence="20">The sequence shown here is derived from an EMBL/GenBank/DDBJ whole genome shotgun (WGS) entry which is preliminary data.</text>
</comment>
<comment type="subcellular location">
    <subcellularLocation>
        <location evidence="2">Cell membrane</location>
        <topology evidence="2">Multi-pass membrane protein</topology>
    </subcellularLocation>
</comment>
<dbReference type="OrthoDB" id="9799199at2"/>
<comment type="similarity">
    <text evidence="5 18">Belongs to the CDS family.</text>
</comment>
<evidence type="ECO:0000256" key="12">
    <source>
        <dbReference type="ARBA" id="ARBA00022695"/>
    </source>
</evidence>
<organism evidence="20 21">
    <name type="scientific">Synergistes jonesii</name>
    <dbReference type="NCBI Taxonomy" id="2754"/>
    <lineage>
        <taxon>Bacteria</taxon>
        <taxon>Thermotogati</taxon>
        <taxon>Synergistota</taxon>
        <taxon>Synergistia</taxon>
        <taxon>Synergistales</taxon>
        <taxon>Synergistaceae</taxon>
        <taxon>Synergistes</taxon>
    </lineage>
</organism>
<evidence type="ECO:0000256" key="11">
    <source>
        <dbReference type="ARBA" id="ARBA00022692"/>
    </source>
</evidence>
<keyword evidence="8" id="KW-1003">Cell membrane</keyword>
<protein>
    <recommendedName>
        <fullName evidence="7 18">Phosphatidate cytidylyltransferase</fullName>
        <ecNumber evidence="6 18">2.7.7.41</ecNumber>
    </recommendedName>
</protein>
<keyword evidence="16" id="KW-0594">Phospholipid biosynthesis</keyword>
<dbReference type="AlphaFoldDB" id="A0A073IMJ6"/>
<evidence type="ECO:0000256" key="3">
    <source>
        <dbReference type="ARBA" id="ARBA00005119"/>
    </source>
</evidence>
<evidence type="ECO:0000256" key="8">
    <source>
        <dbReference type="ARBA" id="ARBA00022475"/>
    </source>
</evidence>
<name>A0A073IMJ6_9BACT</name>
<comment type="pathway">
    <text evidence="3 18">Phospholipid metabolism; CDP-diacylglycerol biosynthesis; CDP-diacylglycerol from sn-glycerol 3-phosphate: step 3/3.</text>
</comment>
<evidence type="ECO:0000256" key="15">
    <source>
        <dbReference type="ARBA" id="ARBA00023136"/>
    </source>
</evidence>
<evidence type="ECO:0000313" key="21">
    <source>
        <dbReference type="Proteomes" id="UP000027665"/>
    </source>
</evidence>
<feature type="transmembrane region" description="Helical" evidence="19">
    <location>
        <begin position="28"/>
        <end position="53"/>
    </location>
</feature>
<keyword evidence="15 19" id="KW-0472">Membrane</keyword>
<comment type="catalytic activity">
    <reaction evidence="1 18">
        <text>a 1,2-diacyl-sn-glycero-3-phosphate + CTP + H(+) = a CDP-1,2-diacyl-sn-glycerol + diphosphate</text>
        <dbReference type="Rhea" id="RHEA:16229"/>
        <dbReference type="ChEBI" id="CHEBI:15378"/>
        <dbReference type="ChEBI" id="CHEBI:33019"/>
        <dbReference type="ChEBI" id="CHEBI:37563"/>
        <dbReference type="ChEBI" id="CHEBI:58332"/>
        <dbReference type="ChEBI" id="CHEBI:58608"/>
        <dbReference type="EC" id="2.7.7.41"/>
    </reaction>
</comment>
<keyword evidence="9" id="KW-0444">Lipid biosynthesis</keyword>
<evidence type="ECO:0000313" key="20">
    <source>
        <dbReference type="EMBL" id="KEJ91533.1"/>
    </source>
</evidence>
<accession>A0A073IMJ6</accession>
<keyword evidence="10 18" id="KW-0808">Transferase</keyword>
<gene>
    <name evidence="20" type="ORF">EH55_10025</name>
</gene>
<evidence type="ECO:0000256" key="13">
    <source>
        <dbReference type="ARBA" id="ARBA00022989"/>
    </source>
</evidence>
<keyword evidence="11 18" id="KW-0812">Transmembrane</keyword>
<evidence type="ECO:0000256" key="10">
    <source>
        <dbReference type="ARBA" id="ARBA00022679"/>
    </source>
</evidence>
<keyword evidence="13 19" id="KW-1133">Transmembrane helix</keyword>
<evidence type="ECO:0000256" key="17">
    <source>
        <dbReference type="ARBA" id="ARBA00023264"/>
    </source>
</evidence>
<keyword evidence="21" id="KW-1185">Reference proteome</keyword>
<dbReference type="PROSITE" id="PS01315">
    <property type="entry name" value="CDS"/>
    <property type="match status" value="1"/>
</dbReference>
<evidence type="ECO:0000256" key="4">
    <source>
        <dbReference type="ARBA" id="ARBA00005189"/>
    </source>
</evidence>